<accession>A0A3E1RB87</accession>
<dbReference type="Proteomes" id="UP000260665">
    <property type="component" value="Unassembled WGS sequence"/>
</dbReference>
<protein>
    <submittedName>
        <fullName evidence="1">Uncharacterized protein</fullName>
    </submittedName>
</protein>
<name>A0A3E1RB87_9BURK</name>
<reference evidence="1 2" key="1">
    <citation type="submission" date="2018-05" db="EMBL/GenBank/DDBJ databases">
        <title>Rhodoferax soyangensis sp.nov., isolated from an oligotrophic freshwater lake.</title>
        <authorList>
            <person name="Park M."/>
        </authorList>
    </citation>
    <scope>NUCLEOTIDE SEQUENCE [LARGE SCALE GENOMIC DNA]</scope>
    <source>
        <strain evidence="1 2">IMCC26218</strain>
    </source>
</reference>
<dbReference type="EMBL" id="QFZK01000006">
    <property type="protein sequence ID" value="RFO96617.1"/>
    <property type="molecule type" value="Genomic_DNA"/>
</dbReference>
<dbReference type="OrthoDB" id="9177782at2"/>
<evidence type="ECO:0000313" key="2">
    <source>
        <dbReference type="Proteomes" id="UP000260665"/>
    </source>
</evidence>
<dbReference type="RefSeq" id="WP_117177239.1">
    <property type="nucleotide sequence ID" value="NZ_QFZK01000006.1"/>
</dbReference>
<sequence length="332" mass="36057">MSPAELLAQFRALGGIADNVCIRPCQHGIGLFAVEPAQAVRVHTPAQLLIAPQLLELTPEAQLKVRSGSGLGAEVVAFHEGYLRSIAWAAGGHARIRAHYQALCALPDRLKHFLQIFGCTDDLGQPPTPQQAFAAYCISRQIRVQGSSRLMPVLELINHADTGAPYGVSPEGVSLSGRFAGEVLACYRQHLDAFHFFFNYHFAAPSRSALSCEVRIGLDATTTLQVSRWDGLSELREGARVPQVRTRKNEIQLSYVELVNQDAPALPRQVFVALLSEQGLPSNRAHALFDGLLAHNRQVLQDFLAACEAAPGPLTAQLKAVAGYQLDKLGRC</sequence>
<keyword evidence="2" id="KW-1185">Reference proteome</keyword>
<proteinExistence type="predicted"/>
<evidence type="ECO:0000313" key="1">
    <source>
        <dbReference type="EMBL" id="RFO96617.1"/>
    </source>
</evidence>
<dbReference type="AlphaFoldDB" id="A0A3E1RB87"/>
<gene>
    <name evidence="1" type="ORF">DIC66_11355</name>
</gene>
<comment type="caution">
    <text evidence="1">The sequence shown here is derived from an EMBL/GenBank/DDBJ whole genome shotgun (WGS) entry which is preliminary data.</text>
</comment>
<organism evidence="1 2">
    <name type="scientific">Rhodoferax lacus</name>
    <dbReference type="NCBI Taxonomy" id="2184758"/>
    <lineage>
        <taxon>Bacteria</taxon>
        <taxon>Pseudomonadati</taxon>
        <taxon>Pseudomonadota</taxon>
        <taxon>Betaproteobacteria</taxon>
        <taxon>Burkholderiales</taxon>
        <taxon>Comamonadaceae</taxon>
        <taxon>Rhodoferax</taxon>
    </lineage>
</organism>